<reference evidence="5 6" key="1">
    <citation type="journal article" date="2011" name="Proc. Natl. Acad. Sci. U.S.A.">
        <title>Evolutionary erosion of yeast sex chromosomes by mating-type switching accidents.</title>
        <authorList>
            <person name="Gordon J.L."/>
            <person name="Armisen D."/>
            <person name="Proux-Wera E."/>
            <person name="Oheigeartaigh S.S."/>
            <person name="Byrne K.P."/>
            <person name="Wolfe K.H."/>
        </authorList>
    </citation>
    <scope>NUCLEOTIDE SEQUENCE [LARGE SCALE GENOMIC DNA]</scope>
    <source>
        <strain evidence="6">ATCC 10662 / CBS 1146 / NBRC 0425 / NCYC 2629 / NRRL Y-866</strain>
    </source>
</reference>
<dbReference type="InterPro" id="IPR016445">
    <property type="entry name" value="Rog1_fam"/>
</dbReference>
<dbReference type="PANTHER" id="PTHR12482">
    <property type="entry name" value="LIPASE ROG1-RELATED-RELATED"/>
    <property type="match status" value="1"/>
</dbReference>
<feature type="compositionally biased region" description="Low complexity" evidence="3">
    <location>
        <begin position="443"/>
        <end position="458"/>
    </location>
</feature>
<protein>
    <recommendedName>
        <fullName evidence="4">DUF676 domain-containing protein</fullName>
    </recommendedName>
</protein>
<keyword evidence="2" id="KW-0442">Lipid degradation</keyword>
<proteinExistence type="inferred from homology"/>
<keyword evidence="6" id="KW-1185">Reference proteome</keyword>
<dbReference type="InterPro" id="IPR044294">
    <property type="entry name" value="Lipase-like"/>
</dbReference>
<dbReference type="InterPro" id="IPR029058">
    <property type="entry name" value="AB_hydrolase_fold"/>
</dbReference>
<dbReference type="InterPro" id="IPR007751">
    <property type="entry name" value="DUF676_lipase-like"/>
</dbReference>
<feature type="region of interest" description="Disordered" evidence="3">
    <location>
        <begin position="430"/>
        <end position="503"/>
    </location>
</feature>
<dbReference type="PIRSF" id="PIRSF005412">
    <property type="entry name" value="UCP005412_abhydr"/>
    <property type="match status" value="1"/>
</dbReference>
<dbReference type="GO" id="GO:0016042">
    <property type="term" value="P:lipid catabolic process"/>
    <property type="evidence" value="ECO:0007669"/>
    <property type="project" value="UniProtKB-KW"/>
</dbReference>
<dbReference type="FunCoup" id="G8ZMB2">
    <property type="interactions" value="23"/>
</dbReference>
<evidence type="ECO:0000256" key="2">
    <source>
        <dbReference type="ARBA" id="ARBA00022963"/>
    </source>
</evidence>
<dbReference type="SUPFAM" id="SSF53474">
    <property type="entry name" value="alpha/beta-Hydrolases"/>
    <property type="match status" value="1"/>
</dbReference>
<dbReference type="Pfam" id="PF05057">
    <property type="entry name" value="DUF676"/>
    <property type="match status" value="1"/>
</dbReference>
<sequence>MRPWEKRRSDDGLLLFDDTQSLGIGDLYRYKITVDKSKLEEEGISTDVLFVRVKNKESALLRPVYLTGPYACYVDVRPHNYDENKKFEGDEKIQFTSDLRPDEHFKAKLYLNENSRREDGLYSWTVDVLSQVSVTSLPKVEYGIRIGTTKAASKHVPDVSPVKGFEIDVKDTDTLWNLPPKFPTKPVHLVIVTHGIFSNIGCDMLYIKDKIEEKTFPMDESINPNIVVRGCMDNMGKSARGVRYLGSRVGKFVISTVDLLNQIYKVDKISFIGHSLGGPTQAMALHYIAVKRPDIFDAQTGVKPINFIALASPFLGVVGDFPRYVSLALDVGALGVTGRDLTLRHTPVFFRNGLGGSRGPSRLHKLILEALPQSPALAVLERLVHRTLYANVLHDGIVPLRTAALLYLDWKSLAKVHEIRKQKAKALNDGDAALKKIPKPPASYTSSSSDQSSDTNTTKLNHNFPNGFSSAQDLAESGRASTPNDDTEITIGSSFSADDEKVDSRVENGNGIAQANSVEHDNGSKEKVDRHGNVQADGVEHGIENGKNNSEEKVDRHGNVQADGVENGKNGSNEEVDKHGSDNKASIGEIPVESMDKKAALQWLMPQGLSKGNRHAKYFRTQTMEMGTGSAEVHGRHKEEKQFVPPPNASTVMAAISVITAPIPTQEYIKDPSIRTDAIVHDKIYHPSELPPPHYTNRPFIKKVIYPNESNNRHQERIARMWQETMTWRKVLVDLKPDSHNNINVRRRFTNLFGNVAIADMVETHFGEEACQKYAVF</sequence>
<gene>
    <name evidence="5" type="primary">TDEL0A04240</name>
    <name evidence="5" type="ORF">TDEL_0A04240</name>
</gene>
<evidence type="ECO:0000313" key="5">
    <source>
        <dbReference type="EMBL" id="CCE89756.1"/>
    </source>
</evidence>
<name>G8ZMB2_TORDE</name>
<dbReference type="eggNOG" id="KOG4372">
    <property type="taxonomic scope" value="Eukaryota"/>
</dbReference>
<evidence type="ECO:0000256" key="3">
    <source>
        <dbReference type="SAM" id="MobiDB-lite"/>
    </source>
</evidence>
<evidence type="ECO:0000256" key="1">
    <source>
        <dbReference type="ARBA" id="ARBA00007920"/>
    </source>
</evidence>
<evidence type="ECO:0000259" key="4">
    <source>
        <dbReference type="Pfam" id="PF05057"/>
    </source>
</evidence>
<dbReference type="EMBL" id="HE616742">
    <property type="protein sequence ID" value="CCE89756.1"/>
    <property type="molecule type" value="Genomic_DNA"/>
</dbReference>
<dbReference type="RefSeq" id="XP_003678967.1">
    <property type="nucleotide sequence ID" value="XM_003678919.1"/>
</dbReference>
<feature type="region of interest" description="Disordered" evidence="3">
    <location>
        <begin position="537"/>
        <end position="586"/>
    </location>
</feature>
<evidence type="ECO:0000313" key="6">
    <source>
        <dbReference type="Proteomes" id="UP000005627"/>
    </source>
</evidence>
<dbReference type="Proteomes" id="UP000005627">
    <property type="component" value="Chromosome 1"/>
</dbReference>
<dbReference type="STRING" id="1076872.G8ZMB2"/>
<dbReference type="PANTHER" id="PTHR12482:SF20">
    <property type="entry name" value="LIPASE YDR444W-RELATED"/>
    <property type="match status" value="1"/>
</dbReference>
<feature type="compositionally biased region" description="Polar residues" evidence="3">
    <location>
        <begin position="479"/>
        <end position="496"/>
    </location>
</feature>
<dbReference type="GO" id="GO:0047372">
    <property type="term" value="F:monoacylglycerol lipase activity"/>
    <property type="evidence" value="ECO:0007669"/>
    <property type="project" value="TreeGrafter"/>
</dbReference>
<feature type="compositionally biased region" description="Polar residues" evidence="3">
    <location>
        <begin position="459"/>
        <end position="472"/>
    </location>
</feature>
<dbReference type="Gene3D" id="3.40.50.1820">
    <property type="entry name" value="alpha/beta hydrolase"/>
    <property type="match status" value="1"/>
</dbReference>
<dbReference type="AlphaFoldDB" id="G8ZMB2"/>
<organism evidence="5 6">
    <name type="scientific">Torulaspora delbrueckii</name>
    <name type="common">Yeast</name>
    <name type="synonym">Candida colliculosa</name>
    <dbReference type="NCBI Taxonomy" id="4950"/>
    <lineage>
        <taxon>Eukaryota</taxon>
        <taxon>Fungi</taxon>
        <taxon>Dikarya</taxon>
        <taxon>Ascomycota</taxon>
        <taxon>Saccharomycotina</taxon>
        <taxon>Saccharomycetes</taxon>
        <taxon>Saccharomycetales</taxon>
        <taxon>Saccharomycetaceae</taxon>
        <taxon>Torulaspora</taxon>
    </lineage>
</organism>
<dbReference type="KEGG" id="tdl:TDEL_0A04240"/>
<dbReference type="InParanoid" id="G8ZMB2"/>
<accession>G8ZMB2</accession>
<comment type="similarity">
    <text evidence="1">Belongs to the putative lipase ROG1 family.</text>
</comment>
<feature type="compositionally biased region" description="Basic and acidic residues" evidence="3">
    <location>
        <begin position="537"/>
        <end position="558"/>
    </location>
</feature>
<feature type="domain" description="DUF676" evidence="4">
    <location>
        <begin position="185"/>
        <end position="402"/>
    </location>
</feature>
<dbReference type="HOGENOM" id="CLU_007367_1_0_1"/>
<dbReference type="GeneID" id="11503096"/>
<keyword evidence="2" id="KW-0443">Lipid metabolism</keyword>
<dbReference type="OrthoDB" id="5368485at2759"/>